<evidence type="ECO:0000313" key="2">
    <source>
        <dbReference type="EMBL" id="KAG0247525.1"/>
    </source>
</evidence>
<protein>
    <submittedName>
        <fullName evidence="2">Uncharacterized protein</fullName>
    </submittedName>
</protein>
<evidence type="ECO:0000256" key="1">
    <source>
        <dbReference type="SAM" id="MobiDB-lite"/>
    </source>
</evidence>
<keyword evidence="3" id="KW-1185">Reference proteome</keyword>
<feature type="compositionally biased region" description="Acidic residues" evidence="1">
    <location>
        <begin position="36"/>
        <end position="65"/>
    </location>
</feature>
<organism evidence="2 3">
    <name type="scientific">Mortierella polycephala</name>
    <dbReference type="NCBI Taxonomy" id="41804"/>
    <lineage>
        <taxon>Eukaryota</taxon>
        <taxon>Fungi</taxon>
        <taxon>Fungi incertae sedis</taxon>
        <taxon>Mucoromycota</taxon>
        <taxon>Mortierellomycotina</taxon>
        <taxon>Mortierellomycetes</taxon>
        <taxon>Mortierellales</taxon>
        <taxon>Mortierellaceae</taxon>
        <taxon>Mortierella</taxon>
    </lineage>
</organism>
<dbReference type="Proteomes" id="UP000726737">
    <property type="component" value="Unassembled WGS sequence"/>
</dbReference>
<feature type="region of interest" description="Disordered" evidence="1">
    <location>
        <begin position="35"/>
        <end position="65"/>
    </location>
</feature>
<feature type="non-terminal residue" evidence="2">
    <location>
        <position position="65"/>
    </location>
</feature>
<name>A0A9P6TU52_9FUNG</name>
<accession>A0A9P6TU52</accession>
<gene>
    <name evidence="2" type="ORF">BG011_001362</name>
</gene>
<comment type="caution">
    <text evidence="2">The sequence shown here is derived from an EMBL/GenBank/DDBJ whole genome shotgun (WGS) entry which is preliminary data.</text>
</comment>
<dbReference type="AlphaFoldDB" id="A0A9P6TU52"/>
<sequence>MVESDGPSEAILTAINKTRREDDYKDLFRSVIGADFIEDDKEDEEEDTEGEEGDSPDYDYEDLMS</sequence>
<reference evidence="2" key="1">
    <citation type="journal article" date="2020" name="Fungal Divers.">
        <title>Resolving the Mortierellaceae phylogeny through synthesis of multi-gene phylogenetics and phylogenomics.</title>
        <authorList>
            <person name="Vandepol N."/>
            <person name="Liber J."/>
            <person name="Desiro A."/>
            <person name="Na H."/>
            <person name="Kennedy M."/>
            <person name="Barry K."/>
            <person name="Grigoriev I.V."/>
            <person name="Miller A.N."/>
            <person name="O'Donnell K."/>
            <person name="Stajich J.E."/>
            <person name="Bonito G."/>
        </authorList>
    </citation>
    <scope>NUCLEOTIDE SEQUENCE</scope>
    <source>
        <strain evidence="2">KOD948</strain>
    </source>
</reference>
<evidence type="ECO:0000313" key="3">
    <source>
        <dbReference type="Proteomes" id="UP000726737"/>
    </source>
</evidence>
<proteinExistence type="predicted"/>
<dbReference type="EMBL" id="JAAAJA010001350">
    <property type="protein sequence ID" value="KAG0247525.1"/>
    <property type="molecule type" value="Genomic_DNA"/>
</dbReference>